<dbReference type="FunFam" id="3.30.2010.30:FF:000001">
    <property type="entry name" value="Leukotriene A(4) hydrolase"/>
    <property type="match status" value="1"/>
</dbReference>
<gene>
    <name evidence="18" type="ORF">ABB28_14765</name>
</gene>
<dbReference type="Proteomes" id="UP000051386">
    <property type="component" value="Unassembled WGS sequence"/>
</dbReference>
<dbReference type="GO" id="GO:0006508">
    <property type="term" value="P:proteolysis"/>
    <property type="evidence" value="ECO:0007669"/>
    <property type="project" value="UniProtKB-KW"/>
</dbReference>
<dbReference type="Gene3D" id="1.10.390.10">
    <property type="entry name" value="Neutral Protease Domain 2"/>
    <property type="match status" value="1"/>
</dbReference>
<comment type="caution">
    <text evidence="18">The sequence shown here is derived from an EMBL/GenBank/DDBJ whole genome shotgun (WGS) entry which is preliminary data.</text>
</comment>
<dbReference type="InterPro" id="IPR027268">
    <property type="entry name" value="Peptidase_M4/M1_CTD_sf"/>
</dbReference>
<evidence type="ECO:0000256" key="16">
    <source>
        <dbReference type="SAM" id="SignalP"/>
    </source>
</evidence>
<dbReference type="PRINTS" id="PR00756">
    <property type="entry name" value="ALADIPTASE"/>
</dbReference>
<evidence type="ECO:0000259" key="17">
    <source>
        <dbReference type="SMART" id="SM01263"/>
    </source>
</evidence>
<dbReference type="GO" id="GO:0005737">
    <property type="term" value="C:cytoplasm"/>
    <property type="evidence" value="ECO:0007669"/>
    <property type="project" value="UniProtKB-SubCell"/>
</dbReference>
<reference evidence="18 19" key="1">
    <citation type="submission" date="2015-05" db="EMBL/GenBank/DDBJ databases">
        <title>Genome sequencing and analysis of members of genus Stenotrophomonas.</title>
        <authorList>
            <person name="Patil P.P."/>
            <person name="Midha S."/>
            <person name="Patil P.B."/>
        </authorList>
    </citation>
    <scope>NUCLEOTIDE SEQUENCE [LARGE SCALE GENOMIC DNA]</scope>
    <source>
        <strain evidence="18 19">DSM 21508</strain>
    </source>
</reference>
<keyword evidence="19" id="KW-1185">Reference proteome</keyword>
<evidence type="ECO:0000256" key="12">
    <source>
        <dbReference type="PIRSR" id="PIRSR634015-1"/>
    </source>
</evidence>
<dbReference type="InterPro" id="IPR001930">
    <property type="entry name" value="Peptidase_M1"/>
</dbReference>
<dbReference type="Gene3D" id="1.25.40.320">
    <property type="entry name" value="Peptidase M1, leukotriene A4 hydrolase/aminopeptidase C-terminal domain"/>
    <property type="match status" value="1"/>
</dbReference>
<dbReference type="GO" id="GO:0008270">
    <property type="term" value="F:zinc ion binding"/>
    <property type="evidence" value="ECO:0007669"/>
    <property type="project" value="InterPro"/>
</dbReference>
<dbReference type="Gene3D" id="2.60.40.1730">
    <property type="entry name" value="tricorn interacting facor f3 domain"/>
    <property type="match status" value="1"/>
</dbReference>
<dbReference type="SUPFAM" id="SSF55486">
    <property type="entry name" value="Metalloproteases ('zincins'), catalytic domain"/>
    <property type="match status" value="1"/>
</dbReference>
<sequence length="643" mass="70724">MRTPFLLIPLAVALAAGCSQEPAAPAATAPTAQKAPAAPVNAENRSHDESSYAEPEKVVIKDIALDLKLDFDAKQIGGTATYTLEWKDKDAKQLVLDTRELNVAKVEAVAADGARSALPFVLAPVDKVFGSKLTIEAPAQPTKVEISYHTAPTASGLQWLEPSMTEGKQLPFMFSQSQAIHARSWVPLQDTPSVRFTYSAHVTSRPDVMVLMSADNDPKATRDGDYTFKMPQPIPSYLLAIAAGDLVFEPISGRSGVWAEPTMVGKAAKEFEDTEKMIGAAEKLYGEYRWGRYDMLVLPPSFPFGGMENPRLTFATPTVIVGDKSLVSLVAHELAHSWSGNLVTNASWKDIWLNEGFTTYVQGRITEALYGKEMAEMERQIDQTDLLAEVKDMSPADQALALPPLNERDPDEALSQVAYVKGSWFLEFLEQRFGREVFDPFLRGWFNDHAFQSANTDQFVEYLKKNLLPKNPNAVTEAELTAWLDQPGIPAFAAKAQSRNFSNVDTARIAWEGTGKLPTNQLTAEWSTQEWVRFIDGLGATQPLDKLAALDRVFKFTGTPNGEIAMRWYPLAIRSGYAEATPAASAFIERVGRRKLIMPIYAELVKTPEGLDVAKAAFEKAKPGYHPITTGSVQDMLSKAEAK</sequence>
<keyword evidence="8 14" id="KW-0479">Metal-binding</keyword>
<comment type="similarity">
    <text evidence="3">Belongs to the peptidase M1 family.</text>
</comment>
<comment type="catalytic activity">
    <reaction evidence="1">
        <text>Release of an N-terminal amino acid, Xaa-|-Yaa- from a peptide, amide or arylamide. Xaa is preferably Ala, but may be most amino acids including Pro (slow action). When a terminal hydrophobic residue is followed by a prolyl residue, the two may be released as an intact Xaa-Pro dipeptide.</text>
        <dbReference type="EC" id="3.4.11.2"/>
    </reaction>
</comment>
<dbReference type="Gene3D" id="3.30.2010.30">
    <property type="match status" value="1"/>
</dbReference>
<feature type="compositionally biased region" description="Low complexity" evidence="15">
    <location>
        <begin position="26"/>
        <end position="39"/>
    </location>
</feature>
<evidence type="ECO:0000256" key="3">
    <source>
        <dbReference type="ARBA" id="ARBA00010136"/>
    </source>
</evidence>
<keyword evidence="11" id="KW-0482">Metalloprotease</keyword>
<dbReference type="SUPFAM" id="SSF63737">
    <property type="entry name" value="Leukotriene A4 hydrolase N-terminal domain"/>
    <property type="match status" value="1"/>
</dbReference>
<evidence type="ECO:0000256" key="11">
    <source>
        <dbReference type="ARBA" id="ARBA00023049"/>
    </source>
</evidence>
<dbReference type="InterPro" id="IPR016024">
    <property type="entry name" value="ARM-type_fold"/>
</dbReference>
<dbReference type="SUPFAM" id="SSF48371">
    <property type="entry name" value="ARM repeat"/>
    <property type="match status" value="1"/>
</dbReference>
<dbReference type="InterPro" id="IPR038502">
    <property type="entry name" value="M1_LTA-4_hydro/amino_C_sf"/>
</dbReference>
<feature type="region of interest" description="Disordered" evidence="15">
    <location>
        <begin position="26"/>
        <end position="53"/>
    </location>
</feature>
<evidence type="ECO:0000256" key="2">
    <source>
        <dbReference type="ARBA" id="ARBA00004496"/>
    </source>
</evidence>
<evidence type="ECO:0000256" key="8">
    <source>
        <dbReference type="ARBA" id="ARBA00022723"/>
    </source>
</evidence>
<dbReference type="EMBL" id="LDJK01000074">
    <property type="protein sequence ID" value="KRG72304.1"/>
    <property type="molecule type" value="Genomic_DNA"/>
</dbReference>
<dbReference type="InterPro" id="IPR049980">
    <property type="entry name" value="LTA4H_cat"/>
</dbReference>
<comment type="cofactor">
    <cofactor evidence="14">
        <name>Zn(2+)</name>
        <dbReference type="ChEBI" id="CHEBI:29105"/>
    </cofactor>
    <text evidence="14">Binds 1 zinc ion per subunit.</text>
</comment>
<keyword evidence="18" id="KW-0031">Aminopeptidase</keyword>
<dbReference type="Pfam" id="PF09127">
    <property type="entry name" value="Leuk-A4-hydro_C"/>
    <property type="match status" value="1"/>
</dbReference>
<keyword evidence="9" id="KW-0378">Hydrolase</keyword>
<dbReference type="CDD" id="cd09599">
    <property type="entry name" value="M1_LTA4H"/>
    <property type="match status" value="1"/>
</dbReference>
<dbReference type="PATRIC" id="fig|517011.3.peg.3012"/>
<feature type="binding site" evidence="13">
    <location>
        <begin position="303"/>
        <end position="308"/>
    </location>
    <ligand>
        <name>a peptide</name>
        <dbReference type="ChEBI" id="CHEBI:60466"/>
    </ligand>
</feature>
<dbReference type="PANTHER" id="PTHR45726">
    <property type="entry name" value="LEUKOTRIENE A-4 HYDROLASE"/>
    <property type="match status" value="1"/>
</dbReference>
<dbReference type="RefSeq" id="WP_057509339.1">
    <property type="nucleotide sequence ID" value="NZ_LDJK01000074.1"/>
</dbReference>
<dbReference type="GO" id="GO:0008237">
    <property type="term" value="F:metallopeptidase activity"/>
    <property type="evidence" value="ECO:0007669"/>
    <property type="project" value="UniProtKB-KW"/>
</dbReference>
<feature type="active site" description="Proton donor" evidence="12">
    <location>
        <position position="419"/>
    </location>
</feature>
<organism evidence="18 19">
    <name type="scientific">Stenotrophomonas chelatiphaga</name>
    <dbReference type="NCBI Taxonomy" id="517011"/>
    <lineage>
        <taxon>Bacteria</taxon>
        <taxon>Pseudomonadati</taxon>
        <taxon>Pseudomonadota</taxon>
        <taxon>Gammaproteobacteria</taxon>
        <taxon>Lysobacterales</taxon>
        <taxon>Lysobacteraceae</taxon>
        <taxon>Stenotrophomonas</taxon>
    </lineage>
</organism>
<feature type="binding site" evidence="13">
    <location>
        <begin position="176"/>
        <end position="178"/>
    </location>
    <ligand>
        <name>a peptide</name>
        <dbReference type="ChEBI" id="CHEBI:60466"/>
    </ligand>
</feature>
<dbReference type="InterPro" id="IPR045357">
    <property type="entry name" value="Aminopeptidase_N-like_N"/>
</dbReference>
<dbReference type="InterPro" id="IPR015211">
    <property type="entry name" value="Peptidase_M1_C"/>
</dbReference>
<dbReference type="GO" id="GO:0016285">
    <property type="term" value="F:alanyl aminopeptidase activity"/>
    <property type="evidence" value="ECO:0007669"/>
    <property type="project" value="UniProtKB-EC"/>
</dbReference>
<feature type="binding site" evidence="14">
    <location>
        <position position="355"/>
    </location>
    <ligand>
        <name>Zn(2+)</name>
        <dbReference type="ChEBI" id="CHEBI:29105"/>
        <note>catalytic</note>
    </ligand>
</feature>
<dbReference type="PANTHER" id="PTHR45726:SF3">
    <property type="entry name" value="LEUKOTRIENE A-4 HYDROLASE"/>
    <property type="match status" value="1"/>
</dbReference>
<dbReference type="AlphaFoldDB" id="A0A0R0CSI4"/>
<dbReference type="PROSITE" id="PS51257">
    <property type="entry name" value="PROKAR_LIPOPROTEIN"/>
    <property type="match status" value="1"/>
</dbReference>
<evidence type="ECO:0000256" key="1">
    <source>
        <dbReference type="ARBA" id="ARBA00000098"/>
    </source>
</evidence>
<feature type="domain" description="Peptidase M1 leukotriene A4 hydrolase/aminopeptidase C-terminal" evidence="17">
    <location>
        <begin position="498"/>
        <end position="637"/>
    </location>
</feature>
<feature type="compositionally biased region" description="Basic and acidic residues" evidence="15">
    <location>
        <begin position="44"/>
        <end position="53"/>
    </location>
</feature>
<dbReference type="InterPro" id="IPR034015">
    <property type="entry name" value="M1_LTA4H"/>
</dbReference>
<evidence type="ECO:0000256" key="9">
    <source>
        <dbReference type="ARBA" id="ARBA00022801"/>
    </source>
</evidence>
<dbReference type="InterPro" id="IPR042097">
    <property type="entry name" value="Aminopeptidase_N-like_N_sf"/>
</dbReference>
<feature type="signal peptide" evidence="16">
    <location>
        <begin position="1"/>
        <end position="23"/>
    </location>
</feature>
<keyword evidence="16" id="KW-0732">Signal</keyword>
<feature type="binding site" evidence="14">
    <location>
        <position position="336"/>
    </location>
    <ligand>
        <name>Zn(2+)</name>
        <dbReference type="ChEBI" id="CHEBI:29105"/>
        <note>catalytic</note>
    </ligand>
</feature>
<accession>A0A0R0CSI4</accession>
<evidence type="ECO:0000256" key="4">
    <source>
        <dbReference type="ARBA" id="ARBA00012564"/>
    </source>
</evidence>
<evidence type="ECO:0000256" key="10">
    <source>
        <dbReference type="ARBA" id="ARBA00022833"/>
    </source>
</evidence>
<evidence type="ECO:0000313" key="19">
    <source>
        <dbReference type="Proteomes" id="UP000051386"/>
    </source>
</evidence>
<name>A0A0R0CSI4_9GAMM</name>
<evidence type="ECO:0000256" key="14">
    <source>
        <dbReference type="PIRSR" id="PIRSR634015-3"/>
    </source>
</evidence>
<evidence type="ECO:0000256" key="13">
    <source>
        <dbReference type="PIRSR" id="PIRSR634015-2"/>
    </source>
</evidence>
<keyword evidence="10 14" id="KW-0862">Zinc</keyword>
<evidence type="ECO:0000256" key="5">
    <source>
        <dbReference type="ARBA" id="ARBA00015611"/>
    </source>
</evidence>
<dbReference type="Pfam" id="PF17900">
    <property type="entry name" value="Peptidase_M1_N"/>
    <property type="match status" value="1"/>
</dbReference>
<evidence type="ECO:0000256" key="7">
    <source>
        <dbReference type="ARBA" id="ARBA00022670"/>
    </source>
</evidence>
<evidence type="ECO:0000256" key="6">
    <source>
        <dbReference type="ARBA" id="ARBA00022490"/>
    </source>
</evidence>
<keyword evidence="6" id="KW-0963">Cytoplasm</keyword>
<evidence type="ECO:0000256" key="15">
    <source>
        <dbReference type="SAM" id="MobiDB-lite"/>
    </source>
</evidence>
<feature type="binding site" evidence="14">
    <location>
        <position position="332"/>
    </location>
    <ligand>
        <name>Zn(2+)</name>
        <dbReference type="ChEBI" id="CHEBI:29105"/>
        <note>catalytic</note>
    </ligand>
</feature>
<dbReference type="InterPro" id="IPR014782">
    <property type="entry name" value="Peptidase_M1_dom"/>
</dbReference>
<dbReference type="Pfam" id="PF01433">
    <property type="entry name" value="Peptidase_M1"/>
    <property type="match status" value="1"/>
</dbReference>
<evidence type="ECO:0000313" key="18">
    <source>
        <dbReference type="EMBL" id="KRG72304.1"/>
    </source>
</evidence>
<comment type="subcellular location">
    <subcellularLocation>
        <location evidence="2">Cytoplasm</location>
    </subcellularLocation>
</comment>
<keyword evidence="7" id="KW-0645">Protease</keyword>
<dbReference type="EC" id="3.4.11.2" evidence="4"/>
<protein>
    <recommendedName>
        <fullName evidence="5">Aminopeptidase N</fullName>
        <ecNumber evidence="4">3.4.11.2</ecNumber>
    </recommendedName>
</protein>
<feature type="binding site" evidence="13">
    <location>
        <begin position="593"/>
        <end position="595"/>
    </location>
    <ligand>
        <name>a peptide</name>
        <dbReference type="ChEBI" id="CHEBI:60466"/>
    </ligand>
</feature>
<feature type="active site" description="Proton acceptor" evidence="12">
    <location>
        <position position="333"/>
    </location>
</feature>
<proteinExistence type="inferred from homology"/>
<feature type="chain" id="PRO_5006394578" description="Aminopeptidase N" evidence="16">
    <location>
        <begin position="24"/>
        <end position="643"/>
    </location>
</feature>
<dbReference type="SMART" id="SM01263">
    <property type="entry name" value="Leuk-A4-hydro_C"/>
    <property type="match status" value="1"/>
</dbReference>